<evidence type="ECO:0000256" key="8">
    <source>
        <dbReference type="ARBA" id="ARBA00034808"/>
    </source>
</evidence>
<dbReference type="GO" id="GO:0016818">
    <property type="term" value="F:hydrolase activity, acting on acid anhydrides, in phosphorus-containing anhydrides"/>
    <property type="evidence" value="ECO:0007669"/>
    <property type="project" value="InterPro"/>
</dbReference>
<dbReference type="InterPro" id="IPR013520">
    <property type="entry name" value="Ribonucl_H"/>
</dbReference>
<organism evidence="13 14">
    <name type="scientific">Streptomyces glebosus</name>
    <dbReference type="NCBI Taxonomy" id="249580"/>
    <lineage>
        <taxon>Bacteria</taxon>
        <taxon>Bacillati</taxon>
        <taxon>Actinomycetota</taxon>
        <taxon>Actinomycetes</taxon>
        <taxon>Kitasatosporales</taxon>
        <taxon>Streptomycetaceae</taxon>
        <taxon>Streptomyces</taxon>
    </lineage>
</organism>
<dbReference type="Gene3D" id="3.40.50.300">
    <property type="entry name" value="P-loop containing nucleotide triphosphate hydrolases"/>
    <property type="match status" value="4"/>
</dbReference>
<reference evidence="13 14" key="1">
    <citation type="submission" date="2019-12" db="EMBL/GenBank/DDBJ databases">
        <title>Whole genome shotgun sequence of Streptomyces hygroscopicus subsp. glebosus NBRC 13786.</title>
        <authorList>
            <person name="Ichikawa N."/>
            <person name="Kimura A."/>
            <person name="Kitahashi Y."/>
            <person name="Komaki H."/>
            <person name="Tamura T."/>
        </authorList>
    </citation>
    <scope>NUCLEOTIDE SEQUENCE [LARGE SCALE GENOMIC DNA]</scope>
    <source>
        <strain evidence="13 14">NBRC 13786</strain>
    </source>
</reference>
<dbReference type="GO" id="GO:0005524">
    <property type="term" value="F:ATP binding"/>
    <property type="evidence" value="ECO:0007669"/>
    <property type="project" value="UniProtKB-KW"/>
</dbReference>
<dbReference type="Proteomes" id="UP000430079">
    <property type="component" value="Unassembled WGS sequence"/>
</dbReference>
<feature type="domain" description="Helicase ATP-binding" evidence="10">
    <location>
        <begin position="1251"/>
        <end position="1433"/>
    </location>
</feature>
<evidence type="ECO:0000256" key="3">
    <source>
        <dbReference type="ARBA" id="ARBA00022801"/>
    </source>
</evidence>
<feature type="domain" description="Helicase ATP-binding" evidence="11">
    <location>
        <begin position="411"/>
        <end position="715"/>
    </location>
</feature>
<dbReference type="GO" id="GO:0043138">
    <property type="term" value="F:3'-5' DNA helicase activity"/>
    <property type="evidence" value="ECO:0007669"/>
    <property type="project" value="UniProtKB-EC"/>
</dbReference>
<dbReference type="InterPro" id="IPR036397">
    <property type="entry name" value="RNaseH_sf"/>
</dbReference>
<dbReference type="Pfam" id="PF00271">
    <property type="entry name" value="Helicase_C"/>
    <property type="match status" value="1"/>
</dbReference>
<dbReference type="PROSITE" id="PS51194">
    <property type="entry name" value="HELICASE_CTER"/>
    <property type="match status" value="1"/>
</dbReference>
<keyword evidence="2" id="KW-0547">Nucleotide-binding</keyword>
<dbReference type="GO" id="GO:0000724">
    <property type="term" value="P:double-strand break repair via homologous recombination"/>
    <property type="evidence" value="ECO:0007669"/>
    <property type="project" value="TreeGrafter"/>
</dbReference>
<feature type="compositionally biased region" description="Low complexity" evidence="9">
    <location>
        <begin position="101"/>
        <end position="123"/>
    </location>
</feature>
<accession>A0A640ST67</accession>
<comment type="caution">
    <text evidence="13">The sequence shown here is derived from an EMBL/GenBank/DDBJ whole genome shotgun (WGS) entry which is preliminary data.</text>
</comment>
<dbReference type="EC" id="5.6.2.4" evidence="8"/>
<dbReference type="PROSITE" id="PS51193">
    <property type="entry name" value="HELICASE_ATP_BIND_2"/>
    <property type="match status" value="1"/>
</dbReference>
<protein>
    <recommendedName>
        <fullName evidence="8">DNA 3'-5' helicase</fullName>
        <ecNumber evidence="8">5.6.2.4</ecNumber>
    </recommendedName>
</protein>
<dbReference type="EMBL" id="BLIO01000001">
    <property type="protein sequence ID" value="GFE12695.1"/>
    <property type="molecule type" value="Genomic_DNA"/>
</dbReference>
<evidence type="ECO:0000256" key="7">
    <source>
        <dbReference type="ARBA" id="ARBA00034617"/>
    </source>
</evidence>
<dbReference type="InterPro" id="IPR027417">
    <property type="entry name" value="P-loop_NTPase"/>
</dbReference>
<keyword evidence="3" id="KW-0378">Hydrolase</keyword>
<sequence>MGSRAPVSSSARKIAALIAAAPAGLDRAGVAAAAARRYPRMHEAWLAALLAEAVEGGLLTRSGGRYAAAVPVSGDPSISEAAADATAPPAAATSLPQTGVPARPRPAIASRSADAGGRAAVGAPEDARPQCELLRAVALDIESVVRTTEKSPYLERHPYEIAAIRFGTDQEWVAGAAEPFQCYLTLPSPQDVAELRSDAVREAVLSRGVDPAEALLALRGYLDGAEVVIAYNGTALDFPLLAQKAAAIGVEDPLAGTPTADALYLAHAMWPTANSHRLHTLATDLELPTEDLPAHRADGDAELLIRLLRHAAADLAERRELGLLIADVCHDSDAWSLLRKLAGPAAPGGPSHDPAARRIWAPSEVARLLGAGLAHHPPRRTEAGPGPGRGAVVVPGSLRGDDGRVDPAALARAVHGSEAEPRPAQQEMARTLHDWTERGLSGLLEAPTGTGKSYAVLAAALEWLAGGPGRTAVIATNTKQLQSQLARDLKNLERALPGVLGVTDLVKGRSNRLSLATLTRTLADATRDRGHRSPGRGPGRWVRYRRFRELAVYLALRLLAATEPPDTWTARSVDPVDLPPFLRDYTCPTRFGLWLEALSQRDGDYAPGTAGPLTAHTDSVREALEGHRLVLANHALAVAHADHLGAHSQETLLVLDEAHELENAATSALTVSVDYQDLEALLADYQEWTVGAADGAERNRTEAAVADLERLLDDERLPRLAAQAFDAQAKGVGVRIGGRATALAGPHTGTSGARVTRHLCLQLRRIGRAATACRIGLERYAAQQGPGLDALVHERLLALAEHTDTVTTALEQITADLDAFLDPAHTLDGEPPSRVVFAEELGELLGELRTYRFRIAASPVELPASAEWRGFLASFPRVHYVSATLRVAGAWDFLRDRLGLAADLPALALASPFDLRRQTELVCFSDFPSWAEQEEGALRTVAHQLAGYAQEMTHARDDGRGYDGGGMVLTTARATAAGIGAHLVRELRIRGCEAPVVEAMTLGNGTAFQTFTDREQGGGFLVGTKGLWQGVDVSDEHRLRLVWINKLPFAPFAAPVVEARRAAVRHRAAEAGHPDPDGVATERYYLPLAALQLRQAVGRLIRSDRHRGVIVISDRKLAGPGLLRRSYRRAFLGSLDEGLTRTDPETGDVGGGNVCTADEGWRRIWRFLARTGLLDSARADELCTAEALARHTLLPHTRMIRELALDAPAVEQLRAEGRLVDEVLARAARIGGLLRLSDEPTALRPAQQAVIAAAVEGRNVLGLLPTGFGKSYTFQLPALVLPGVTLVVSPLVALMHDQALELNRTIGGAVRALISPLRESSSRTGKTEVADQLTGRHDHGIRIVYVSPERLSQRRFRELVREAVRTGRVTRIAIDEAHTLAQWEDFRPSMRRLGRFLGELRRDHGLTVTAVTATANRTVHESLRAQLFGTTAPVPRAQSPEDIAERTREPACTSLVTVRENPIRPELALHRRSLGQLGPAGVTGLVERVVDAVDGHAILYCLTVKEVNTLYTHLQEYAGTGRTRVLRFHSRLTEAEKSATTTVFREAPRQGEEGFAPVVIVATSAFGLGVNRPDVRTVFCVSPPTDLAALYQQVGRAGRDRAGRDLDDDAVNLGLTLATSRGLRMVRFMTGQDLPPQLLRRMGRLVLQQRDGTLDPVRLADRLMTEDLASGDLTETDLADRHVQDRYRTGVMRAFSALADLGAVTDLGDHPPYCAVKAGEMGGVQERAAPAAGTGRGPDHADADTDTEAARVEGLVVAQALAWDTPGKIDVRFLDRALEAGVPGYRTYVKGPAATWELLADLHDRGHLDVSAAPSKRFVTGLGIHLDDLPAGYLPLLMRRNTRAGEELSRLKAYFESPDVCAQHVMADYFGSDEPPQSCCSTAGSRCSACWDAGRAPESERRPEVARAFHSPRPRDGGAHVDSAQRAQRVDRQVHRLLQLQPRGMHPRRVWHALRGDESAFLPGVGRMVALPRALRDSRHFGGRADLVFPEVGRSLARLAQLGAAQELPDGTWQPLRPVGATAEARRNGA</sequence>
<keyword evidence="6" id="KW-0413">Isomerase</keyword>
<gene>
    <name evidence="13" type="ORF">Sgleb_07420</name>
</gene>
<dbReference type="InterPro" id="IPR006555">
    <property type="entry name" value="ATP-dep_Helicase_C"/>
</dbReference>
<dbReference type="PANTHER" id="PTHR13710">
    <property type="entry name" value="DNA HELICASE RECQ FAMILY MEMBER"/>
    <property type="match status" value="1"/>
</dbReference>
<feature type="domain" description="Helicase C-terminal" evidence="12">
    <location>
        <begin position="1485"/>
        <end position="1665"/>
    </location>
</feature>
<proteinExistence type="inferred from homology"/>
<evidence type="ECO:0000256" key="1">
    <source>
        <dbReference type="ARBA" id="ARBA00005446"/>
    </source>
</evidence>
<feature type="region of interest" description="Disordered" evidence="9">
    <location>
        <begin position="2011"/>
        <end position="2030"/>
    </location>
</feature>
<evidence type="ECO:0000259" key="11">
    <source>
        <dbReference type="PROSITE" id="PS51193"/>
    </source>
</evidence>
<dbReference type="PROSITE" id="PS51192">
    <property type="entry name" value="HELICASE_ATP_BIND_1"/>
    <property type="match status" value="1"/>
</dbReference>
<evidence type="ECO:0000259" key="10">
    <source>
        <dbReference type="PROSITE" id="PS51192"/>
    </source>
</evidence>
<dbReference type="Pfam" id="PF00270">
    <property type="entry name" value="DEAD"/>
    <property type="match status" value="2"/>
</dbReference>
<dbReference type="SMART" id="SM00487">
    <property type="entry name" value="DEXDc"/>
    <property type="match status" value="2"/>
</dbReference>
<dbReference type="SUPFAM" id="SSF52540">
    <property type="entry name" value="P-loop containing nucleoside triphosphate hydrolases"/>
    <property type="match status" value="3"/>
</dbReference>
<dbReference type="InterPro" id="IPR012337">
    <property type="entry name" value="RNaseH-like_sf"/>
</dbReference>
<evidence type="ECO:0000313" key="13">
    <source>
        <dbReference type="EMBL" id="GFE12695.1"/>
    </source>
</evidence>
<comment type="similarity">
    <text evidence="1">Belongs to the helicase family. RecQ subfamily.</text>
</comment>
<dbReference type="InterPro" id="IPR011545">
    <property type="entry name" value="DEAD/DEAH_box_helicase_dom"/>
</dbReference>
<evidence type="ECO:0000256" key="4">
    <source>
        <dbReference type="ARBA" id="ARBA00022840"/>
    </source>
</evidence>
<evidence type="ECO:0000256" key="9">
    <source>
        <dbReference type="SAM" id="MobiDB-lite"/>
    </source>
</evidence>
<dbReference type="CDD" id="cd17920">
    <property type="entry name" value="DEXHc_RecQ"/>
    <property type="match status" value="1"/>
</dbReference>
<dbReference type="RefSeq" id="WP_190144710.1">
    <property type="nucleotide sequence ID" value="NZ_BLIO01000001.1"/>
</dbReference>
<dbReference type="GO" id="GO:0005694">
    <property type="term" value="C:chromosome"/>
    <property type="evidence" value="ECO:0007669"/>
    <property type="project" value="TreeGrafter"/>
</dbReference>
<dbReference type="InterPro" id="IPR014013">
    <property type="entry name" value="Helic_SF1/SF2_ATP-bd_DinG/Rad3"/>
</dbReference>
<name>A0A640ST67_9ACTN</name>
<dbReference type="InterPro" id="IPR001650">
    <property type="entry name" value="Helicase_C-like"/>
</dbReference>
<keyword evidence="14" id="KW-1185">Reference proteome</keyword>
<dbReference type="GO" id="GO:0003677">
    <property type="term" value="F:DNA binding"/>
    <property type="evidence" value="ECO:0007669"/>
    <property type="project" value="UniProtKB-KW"/>
</dbReference>
<evidence type="ECO:0000313" key="14">
    <source>
        <dbReference type="Proteomes" id="UP000430079"/>
    </source>
</evidence>
<dbReference type="SMART" id="SM00490">
    <property type="entry name" value="HELICc"/>
    <property type="match status" value="1"/>
</dbReference>
<dbReference type="SMART" id="SM00479">
    <property type="entry name" value="EXOIII"/>
    <property type="match status" value="1"/>
</dbReference>
<feature type="compositionally biased region" description="Low complexity" evidence="9">
    <location>
        <begin position="81"/>
        <end position="93"/>
    </location>
</feature>
<evidence type="ECO:0000256" key="5">
    <source>
        <dbReference type="ARBA" id="ARBA00023125"/>
    </source>
</evidence>
<comment type="catalytic activity">
    <reaction evidence="7">
        <text>Couples ATP hydrolysis with the unwinding of duplex DNA by translocating in the 3'-5' direction.</text>
        <dbReference type="EC" id="5.6.2.4"/>
    </reaction>
</comment>
<dbReference type="Pfam" id="PF13307">
    <property type="entry name" value="Helicase_C_2"/>
    <property type="match status" value="1"/>
</dbReference>
<dbReference type="SMART" id="SM00491">
    <property type="entry name" value="HELICc2"/>
    <property type="match status" value="1"/>
</dbReference>
<dbReference type="GO" id="GO:0005737">
    <property type="term" value="C:cytoplasm"/>
    <property type="evidence" value="ECO:0007669"/>
    <property type="project" value="TreeGrafter"/>
</dbReference>
<keyword evidence="5" id="KW-0238">DNA-binding</keyword>
<feature type="region of interest" description="Disordered" evidence="9">
    <location>
        <begin position="78"/>
        <end position="124"/>
    </location>
</feature>
<dbReference type="SUPFAM" id="SSF53098">
    <property type="entry name" value="Ribonuclease H-like"/>
    <property type="match status" value="1"/>
</dbReference>
<evidence type="ECO:0000256" key="6">
    <source>
        <dbReference type="ARBA" id="ARBA00023235"/>
    </source>
</evidence>
<dbReference type="PANTHER" id="PTHR13710:SF105">
    <property type="entry name" value="ATP-DEPENDENT DNA HELICASE Q1"/>
    <property type="match status" value="1"/>
</dbReference>
<keyword evidence="4" id="KW-0067">ATP-binding</keyword>
<dbReference type="InterPro" id="IPR014001">
    <property type="entry name" value="Helicase_ATP-bd"/>
</dbReference>
<dbReference type="Gene3D" id="3.30.420.10">
    <property type="entry name" value="Ribonuclease H-like superfamily/Ribonuclease H"/>
    <property type="match status" value="1"/>
</dbReference>
<dbReference type="GO" id="GO:0009378">
    <property type="term" value="F:four-way junction helicase activity"/>
    <property type="evidence" value="ECO:0007669"/>
    <property type="project" value="TreeGrafter"/>
</dbReference>
<evidence type="ECO:0000259" key="12">
    <source>
        <dbReference type="PROSITE" id="PS51194"/>
    </source>
</evidence>
<dbReference type="GO" id="GO:0004527">
    <property type="term" value="F:exonuclease activity"/>
    <property type="evidence" value="ECO:0007669"/>
    <property type="project" value="UniProtKB-ARBA"/>
</dbReference>
<evidence type="ECO:0000256" key="2">
    <source>
        <dbReference type="ARBA" id="ARBA00022741"/>
    </source>
</evidence>